<dbReference type="RefSeq" id="WP_407328833.1">
    <property type="nucleotide sequence ID" value="NZ_CP136865.1"/>
</dbReference>
<evidence type="ECO:0000256" key="1">
    <source>
        <dbReference type="ARBA" id="ARBA00005254"/>
    </source>
</evidence>
<feature type="region of interest" description="Disordered" evidence="2">
    <location>
        <begin position="249"/>
        <end position="278"/>
    </location>
</feature>
<dbReference type="CDD" id="cd06558">
    <property type="entry name" value="crotonase-like"/>
    <property type="match status" value="1"/>
</dbReference>
<organism evidence="3 4">
    <name type="scientific">Congregibacter brevis</name>
    <dbReference type="NCBI Taxonomy" id="3081201"/>
    <lineage>
        <taxon>Bacteria</taxon>
        <taxon>Pseudomonadati</taxon>
        <taxon>Pseudomonadota</taxon>
        <taxon>Gammaproteobacteria</taxon>
        <taxon>Cellvibrionales</taxon>
        <taxon>Halieaceae</taxon>
        <taxon>Congregibacter</taxon>
    </lineage>
</organism>
<reference evidence="3 4" key="1">
    <citation type="submission" date="2023-10" db="EMBL/GenBank/DDBJ databases">
        <title>Two novel species belonging to the OM43/NOR5 clade.</title>
        <authorList>
            <person name="Park M."/>
        </authorList>
    </citation>
    <scope>NUCLEOTIDE SEQUENCE [LARGE SCALE GENOMIC DNA]</scope>
    <source>
        <strain evidence="3 4">IMCC45268</strain>
    </source>
</reference>
<sequence>MLPAVENLLLEPKGDTLVIWFNRPETRNALSAAMADELAAVLEALPSASFRFVVLRGKGGAFCSGGDLKMFRNVFQAGMPREDIVAFNADFGRMMVAIRQLPQLFIVAIEGAAMAGGLGIACLADVVVTTADAKFALTEVTLGIPPAQITPVVISRIGASQARRLLLTAQRFNGLEAHRLGFAHFVEPDKEALEARLLSVLSDAHKGAPGAIALTKQIISASDELEGGELVQFAAERFADAMLGDEAREGMQAFAEKRRPSWGSADTSAKGSNSGNQS</sequence>
<dbReference type="Gene3D" id="3.90.226.10">
    <property type="entry name" value="2-enoyl-CoA Hydratase, Chain A, domain 1"/>
    <property type="match status" value="1"/>
</dbReference>
<dbReference type="InterPro" id="IPR001753">
    <property type="entry name" value="Enoyl-CoA_hydra/iso"/>
</dbReference>
<feature type="compositionally biased region" description="Polar residues" evidence="2">
    <location>
        <begin position="264"/>
        <end position="278"/>
    </location>
</feature>
<protein>
    <submittedName>
        <fullName evidence="3">Enoyl-CoA hydratase-related protein</fullName>
    </submittedName>
</protein>
<dbReference type="Pfam" id="PF00378">
    <property type="entry name" value="ECH_1"/>
    <property type="match status" value="1"/>
</dbReference>
<evidence type="ECO:0000256" key="2">
    <source>
        <dbReference type="SAM" id="MobiDB-lite"/>
    </source>
</evidence>
<dbReference type="PANTHER" id="PTHR42964">
    <property type="entry name" value="ENOYL-COA HYDRATASE"/>
    <property type="match status" value="1"/>
</dbReference>
<dbReference type="InterPro" id="IPR029045">
    <property type="entry name" value="ClpP/crotonase-like_dom_sf"/>
</dbReference>
<evidence type="ECO:0000313" key="3">
    <source>
        <dbReference type="EMBL" id="WOJ97804.1"/>
    </source>
</evidence>
<dbReference type="PANTHER" id="PTHR42964:SF1">
    <property type="entry name" value="POLYKETIDE BIOSYNTHESIS ENOYL-COA HYDRATASE PKSH-RELATED"/>
    <property type="match status" value="1"/>
</dbReference>
<dbReference type="InterPro" id="IPR014748">
    <property type="entry name" value="Enoyl-CoA_hydra_C"/>
</dbReference>
<dbReference type="EMBL" id="CP136865">
    <property type="protein sequence ID" value="WOJ97804.1"/>
    <property type="molecule type" value="Genomic_DNA"/>
</dbReference>
<dbReference type="Gene3D" id="1.10.12.10">
    <property type="entry name" value="Lyase 2-enoyl-coa Hydratase, Chain A, domain 2"/>
    <property type="match status" value="1"/>
</dbReference>
<feature type="compositionally biased region" description="Basic and acidic residues" evidence="2">
    <location>
        <begin position="249"/>
        <end position="259"/>
    </location>
</feature>
<dbReference type="Proteomes" id="UP001626549">
    <property type="component" value="Chromosome"/>
</dbReference>
<evidence type="ECO:0000313" key="4">
    <source>
        <dbReference type="Proteomes" id="UP001626549"/>
    </source>
</evidence>
<dbReference type="SUPFAM" id="SSF52096">
    <property type="entry name" value="ClpP/crotonase"/>
    <property type="match status" value="1"/>
</dbReference>
<accession>A0ABZ0IGZ7</accession>
<dbReference type="InterPro" id="IPR051683">
    <property type="entry name" value="Enoyl-CoA_Hydratase/Isomerase"/>
</dbReference>
<comment type="similarity">
    <text evidence="1">Belongs to the enoyl-CoA hydratase/isomerase family.</text>
</comment>
<gene>
    <name evidence="3" type="ORF">R0137_04315</name>
</gene>
<keyword evidence="4" id="KW-1185">Reference proteome</keyword>
<name>A0ABZ0IGZ7_9GAMM</name>
<proteinExistence type="inferred from homology"/>